<dbReference type="Proteomes" id="UP000012589">
    <property type="component" value="Unassembled WGS sequence"/>
</dbReference>
<comment type="caution">
    <text evidence="3">The sequence shown here is derived from an EMBL/GenBank/DDBJ whole genome shotgun (WGS) entry which is preliminary data.</text>
</comment>
<dbReference type="SUPFAM" id="SSF53448">
    <property type="entry name" value="Nucleotide-diphospho-sugar transferases"/>
    <property type="match status" value="1"/>
</dbReference>
<dbReference type="InterPro" id="IPR023214">
    <property type="entry name" value="HAD_sf"/>
</dbReference>
<dbReference type="PATRIC" id="fig|1235802.3.peg.4000"/>
<dbReference type="Gene3D" id="1.10.150.400">
    <property type="match status" value="1"/>
</dbReference>
<keyword evidence="4" id="KW-1185">Reference proteome</keyword>
<dbReference type="eggNOG" id="COG1215">
    <property type="taxonomic scope" value="Bacteria"/>
</dbReference>
<dbReference type="Gene3D" id="3.40.50.1000">
    <property type="entry name" value="HAD superfamily/HAD-like"/>
    <property type="match status" value="1"/>
</dbReference>
<sequence>MNRNIQCGEIKLSIVMPVYNTEQYVDRCVNSVLRQTYKNLELIIVDDCSGGSIRQMATGYMEQDRRIRFVSNKENKGLFQARLVGAAQASGQYIAFIDSDDYVSCDFYHLLLETALAEDADITIGQTVFQDRNDRKYIRNFHDACFRFRKIKGSEVQKRYFGQQGRCFSWHTIWNKIYKKELWDRCVPYYRAIDGHVVMTEDIAFSSILFYFAGSAAAVSNEAYFYCENKNASTNTDKVTFERFSKNITDIGTVFDFVERFLDQKKADDAYRKDFHEWRRYYARMWRYMPDERLSANAVKKGARMIHDFCPDETGKRTQDDAFFDAAKTPWNGALESLKQTIMEAKDVYVSFDIFDTLIQRPFYMPQDLFVLLNRYAEDICGKTVSFREIRTESESYARRKYAKMHPDYEDITIDEIYTCMQELYGISADFTDFMKEKEKELEIRYCGVRNAGKQLYEVALLSNKKILLISDMYLDSETMKTILKKNGYEHYSKLYLSSELRKAKFTGGLFQYAKKAAGVEGRHIYHIGDNWQSDYINAKKEGFTPIFFPKAVEVFENKIQGMVTNDCAFLAEKAVGPAFDSDELHKSIGYRCMLALVSNRYFDNPYRSFHAESDLNMDPCFIGYYTVGMHLVGLCTWILSECMERKVRMIHFLSRDGFLVKKAYDIAARNIYNAPGTNYLYASRRALFPGIITGKQSFYQLPVEYRCHSPKTLLEILQFASKNLDDVQKERLCVKHGWNYHRKFTDKSRYIAFIGFFLENLYSEQALSDSRKMAQSYYSCIQTGDVTFDMGYSGRIQTAISGLVGRGVDAWFVHSDHTLSDQMQRAGGYRIHNFYDYVPFVSGVLREHLLSDYGPACIGFDCKEGHVCARMEEREKGCQDAFVIHTIQDAAMDFVNDFYGLFDEFLDWVPFRATEVSLPFEGFLRGAGYMDRKIFCASYFEDQVYGADENINIESFINRNIPCVQGKVGATQCVDWIVRVMQGRSRWAKAVAYFVVDRTYFKTVMKEKFKNYFGK</sequence>
<gene>
    <name evidence="3" type="ORF">C823_03792</name>
</gene>
<dbReference type="CDD" id="cd00761">
    <property type="entry name" value="Glyco_tranf_GTA_type"/>
    <property type="match status" value="1"/>
</dbReference>
<dbReference type="EMBL" id="AQFT01000115">
    <property type="protein sequence ID" value="EMZ22923.1"/>
    <property type="molecule type" value="Genomic_DNA"/>
</dbReference>
<dbReference type="AlphaFoldDB" id="N2A907"/>
<dbReference type="Pfam" id="PF00535">
    <property type="entry name" value="Glycos_transf_2"/>
    <property type="match status" value="1"/>
</dbReference>
<dbReference type="SUPFAM" id="SSF56784">
    <property type="entry name" value="HAD-like"/>
    <property type="match status" value="1"/>
</dbReference>
<dbReference type="PANTHER" id="PTHR43685">
    <property type="entry name" value="GLYCOSYLTRANSFERASE"/>
    <property type="match status" value="1"/>
</dbReference>
<dbReference type="InterPro" id="IPR029044">
    <property type="entry name" value="Nucleotide-diphossugar_trans"/>
</dbReference>
<dbReference type="Gene3D" id="3.90.550.10">
    <property type="entry name" value="Spore Coat Polysaccharide Biosynthesis Protein SpsA, Chain A"/>
    <property type="match status" value="1"/>
</dbReference>
<dbReference type="PANTHER" id="PTHR43685:SF11">
    <property type="entry name" value="GLYCOSYLTRANSFERASE TAGX-RELATED"/>
    <property type="match status" value="1"/>
</dbReference>
<name>N2A907_9FIRM</name>
<dbReference type="STRING" id="1235802.C823_03792"/>
<dbReference type="InterPro" id="IPR036412">
    <property type="entry name" value="HAD-like_sf"/>
</dbReference>
<accession>N2A907</accession>
<proteinExistence type="inferred from homology"/>
<dbReference type="OrthoDB" id="9816564at2"/>
<evidence type="ECO:0000313" key="4">
    <source>
        <dbReference type="Proteomes" id="UP000012589"/>
    </source>
</evidence>
<evidence type="ECO:0000256" key="1">
    <source>
        <dbReference type="ARBA" id="ARBA00006739"/>
    </source>
</evidence>
<dbReference type="HOGENOM" id="CLU_296784_0_0_9"/>
<comment type="similarity">
    <text evidence="1">Belongs to the glycosyltransferase 2 family.</text>
</comment>
<dbReference type="InterPro" id="IPR050834">
    <property type="entry name" value="Glycosyltransf_2"/>
</dbReference>
<evidence type="ECO:0000313" key="3">
    <source>
        <dbReference type="EMBL" id="EMZ22923.1"/>
    </source>
</evidence>
<organism evidence="3 4">
    <name type="scientific">Eubacterium plexicaudatum ASF492</name>
    <dbReference type="NCBI Taxonomy" id="1235802"/>
    <lineage>
        <taxon>Bacteria</taxon>
        <taxon>Bacillati</taxon>
        <taxon>Bacillota</taxon>
        <taxon>Clostridia</taxon>
        <taxon>Eubacteriales</taxon>
        <taxon>Eubacteriaceae</taxon>
        <taxon>Eubacterium</taxon>
    </lineage>
</organism>
<dbReference type="eggNOG" id="COG5610">
    <property type="taxonomic scope" value="Bacteria"/>
</dbReference>
<reference evidence="3 4" key="1">
    <citation type="journal article" date="2014" name="Genome Announc.">
        <title>Draft genome sequences of the altered schaedler flora, a defined bacterial community from gnotobiotic mice.</title>
        <authorList>
            <person name="Wannemuehler M.J."/>
            <person name="Overstreet A.M."/>
            <person name="Ward D.V."/>
            <person name="Phillips G.J."/>
        </authorList>
    </citation>
    <scope>NUCLEOTIDE SEQUENCE [LARGE SCALE GENOMIC DNA]</scope>
    <source>
        <strain evidence="3 4">ASF492</strain>
    </source>
</reference>
<feature type="domain" description="Glycosyltransferase 2-like" evidence="2">
    <location>
        <begin position="13"/>
        <end position="166"/>
    </location>
</feature>
<dbReference type="InterPro" id="IPR001173">
    <property type="entry name" value="Glyco_trans_2-like"/>
</dbReference>
<evidence type="ECO:0000259" key="2">
    <source>
        <dbReference type="Pfam" id="PF00535"/>
    </source>
</evidence>
<protein>
    <recommendedName>
        <fullName evidence="2">Glycosyltransferase 2-like domain-containing protein</fullName>
    </recommendedName>
</protein>